<dbReference type="Proteomes" id="UP000326396">
    <property type="component" value="Linkage Group LG9"/>
</dbReference>
<accession>A0A5N6LNE1</accession>
<sequence length="203" mass="22425">MIVSPAGHFDDLIWNLGGAEKVDPPMRKAGRSERGLDDLLPDFGNDGRNLHIQATYVLFYTKANRNTSVNHPSTGSDQMDQWSCWESYGRGDGNHMCLHSFIPFKAAMLGMPLLTLSASAPGLMATFFSIDFYNAIDGQTVVSLKPLPGYELSLCGPLIGQIFLLFYCGIFQQTILGVRKSNRCLYVVLMLRSSTIHGKEIGK</sequence>
<organism evidence="2 3">
    <name type="scientific">Mikania micrantha</name>
    <name type="common">bitter vine</name>
    <dbReference type="NCBI Taxonomy" id="192012"/>
    <lineage>
        <taxon>Eukaryota</taxon>
        <taxon>Viridiplantae</taxon>
        <taxon>Streptophyta</taxon>
        <taxon>Embryophyta</taxon>
        <taxon>Tracheophyta</taxon>
        <taxon>Spermatophyta</taxon>
        <taxon>Magnoliopsida</taxon>
        <taxon>eudicotyledons</taxon>
        <taxon>Gunneridae</taxon>
        <taxon>Pentapetalae</taxon>
        <taxon>asterids</taxon>
        <taxon>campanulids</taxon>
        <taxon>Asterales</taxon>
        <taxon>Asteraceae</taxon>
        <taxon>Asteroideae</taxon>
        <taxon>Heliantheae alliance</taxon>
        <taxon>Eupatorieae</taxon>
        <taxon>Mikania</taxon>
    </lineage>
</organism>
<feature type="transmembrane region" description="Helical" evidence="1">
    <location>
        <begin position="150"/>
        <end position="171"/>
    </location>
</feature>
<protein>
    <submittedName>
        <fullName evidence="2">Uncharacterized protein</fullName>
    </submittedName>
</protein>
<feature type="transmembrane region" description="Helical" evidence="1">
    <location>
        <begin position="106"/>
        <end position="130"/>
    </location>
</feature>
<keyword evidence="1" id="KW-0472">Membrane</keyword>
<name>A0A5N6LNE1_9ASTR</name>
<dbReference type="AlphaFoldDB" id="A0A5N6LNE1"/>
<proteinExistence type="predicted"/>
<keyword evidence="1" id="KW-0812">Transmembrane</keyword>
<gene>
    <name evidence="2" type="ORF">E3N88_40661</name>
</gene>
<evidence type="ECO:0000313" key="3">
    <source>
        <dbReference type="Proteomes" id="UP000326396"/>
    </source>
</evidence>
<keyword evidence="1" id="KW-1133">Transmembrane helix</keyword>
<evidence type="ECO:0000256" key="1">
    <source>
        <dbReference type="SAM" id="Phobius"/>
    </source>
</evidence>
<evidence type="ECO:0000313" key="2">
    <source>
        <dbReference type="EMBL" id="KAD2393684.1"/>
    </source>
</evidence>
<reference evidence="2 3" key="1">
    <citation type="submission" date="2019-05" db="EMBL/GenBank/DDBJ databases">
        <title>Mikania micrantha, genome provides insights into the molecular mechanism of rapid growth.</title>
        <authorList>
            <person name="Liu B."/>
        </authorList>
    </citation>
    <scope>NUCLEOTIDE SEQUENCE [LARGE SCALE GENOMIC DNA]</scope>
    <source>
        <strain evidence="2">NLD-2019</strain>
        <tissue evidence="2">Leaf</tissue>
    </source>
</reference>
<keyword evidence="3" id="KW-1185">Reference proteome</keyword>
<dbReference type="EMBL" id="SZYD01000019">
    <property type="protein sequence ID" value="KAD2393684.1"/>
    <property type="molecule type" value="Genomic_DNA"/>
</dbReference>
<comment type="caution">
    <text evidence="2">The sequence shown here is derived from an EMBL/GenBank/DDBJ whole genome shotgun (WGS) entry which is preliminary data.</text>
</comment>